<accession>A0AAU8P9G4</accession>
<dbReference type="Pfam" id="PF01609">
    <property type="entry name" value="DDE_Tnp_1"/>
    <property type="match status" value="1"/>
</dbReference>
<dbReference type="InterPro" id="IPR012337">
    <property type="entry name" value="RNaseH-like_sf"/>
</dbReference>
<dbReference type="AlphaFoldDB" id="A0AAU8P9G4"/>
<feature type="domain" description="Transposase IS4-like" evidence="1">
    <location>
        <begin position="8"/>
        <end position="199"/>
    </location>
</feature>
<name>A0AAU8P9G4_DESK7</name>
<keyword evidence="3" id="KW-1185">Reference proteome</keyword>
<dbReference type="Proteomes" id="UP000009229">
    <property type="component" value="Chromosome"/>
</dbReference>
<sequence>MLEKLRLWLSIDRWYFNKNFLWTLGGLHYDWVTKAKRNTVLYRLEQGKKRPLRPGERPAAFKAVLPFPGRREKKSGSSGYSRSFPGFLPRSYYPHKGKKKKKKIYRPVAVVTVLRLTEDSTPKARELSFSTDQEPPATYKGAYFLLSNHFDVPAEVVAYQKRWRIEIFFRNAKQELGMTQCHSTSENLVHAYFTLLFLAETLIRFAQWEHNKEGEARGYYGNYRASFQELLLGGISFFFLRKKCPPRNGYRSPVFSKVE</sequence>
<dbReference type="Gene3D" id="3.90.350.10">
    <property type="entry name" value="Transposase Inhibitor Protein From Tn5, Chain A, domain 1"/>
    <property type="match status" value="1"/>
</dbReference>
<dbReference type="SUPFAM" id="SSF53098">
    <property type="entry name" value="Ribonuclease H-like"/>
    <property type="match status" value="1"/>
</dbReference>
<evidence type="ECO:0000259" key="1">
    <source>
        <dbReference type="Pfam" id="PF01609"/>
    </source>
</evidence>
<dbReference type="GO" id="GO:0003677">
    <property type="term" value="F:DNA binding"/>
    <property type="evidence" value="ECO:0007669"/>
    <property type="project" value="InterPro"/>
</dbReference>
<evidence type="ECO:0000313" key="3">
    <source>
        <dbReference type="Proteomes" id="UP000009229"/>
    </source>
</evidence>
<proteinExistence type="predicted"/>
<dbReference type="InterPro" id="IPR002559">
    <property type="entry name" value="Transposase_11"/>
</dbReference>
<dbReference type="GO" id="GO:0004803">
    <property type="term" value="F:transposase activity"/>
    <property type="evidence" value="ECO:0007669"/>
    <property type="project" value="InterPro"/>
</dbReference>
<protein>
    <submittedName>
        <fullName evidence="2">Transposase IS4 family protein</fullName>
    </submittedName>
</protein>
<dbReference type="KEGG" id="dku:Desku_0112"/>
<dbReference type="GO" id="GO:0006313">
    <property type="term" value="P:DNA transposition"/>
    <property type="evidence" value="ECO:0007669"/>
    <property type="project" value="InterPro"/>
</dbReference>
<gene>
    <name evidence="2" type="ordered locus">Desku_0112</name>
</gene>
<reference evidence="3" key="1">
    <citation type="submission" date="2011-05" db="EMBL/GenBank/DDBJ databases">
        <title>Complete sequence of Desulfotomaculum kuznetsovii DSM 6115.</title>
        <authorList>
            <person name="Lucas S."/>
            <person name="Han J."/>
            <person name="Lapidus A."/>
            <person name="Cheng J.-F."/>
            <person name="Goodwin L."/>
            <person name="Pitluck S."/>
            <person name="Peters L."/>
            <person name="Mikhailova N."/>
            <person name="Lu M."/>
            <person name="Saunders E."/>
            <person name="Han C."/>
            <person name="Tapia R."/>
            <person name="Land M."/>
            <person name="Hauser L."/>
            <person name="Kyrpides N."/>
            <person name="Ivanova N."/>
            <person name="Pagani I."/>
            <person name="Nazina T."/>
            <person name="Ivanova A."/>
            <person name="Parshina S."/>
            <person name="Kuever J."/>
            <person name="Muyzer G."/>
            <person name="Plugge C."/>
            <person name="Stams A."/>
            <person name="Woyke T."/>
        </authorList>
    </citation>
    <scope>NUCLEOTIDE SEQUENCE [LARGE SCALE GENOMIC DNA]</scope>
    <source>
        <strain evidence="3">DSM 6115 / VKM B-1805 / 17</strain>
    </source>
</reference>
<organism evidence="2 3">
    <name type="scientific">Desulfofundulus kuznetsovii (strain DSM 6115 / VKM B-1805 / 17)</name>
    <name type="common">Desulfotomaculum kuznetsovii</name>
    <dbReference type="NCBI Taxonomy" id="760568"/>
    <lineage>
        <taxon>Bacteria</taxon>
        <taxon>Bacillati</taxon>
        <taxon>Bacillota</taxon>
        <taxon>Clostridia</taxon>
        <taxon>Eubacteriales</taxon>
        <taxon>Peptococcaceae</taxon>
        <taxon>Desulfofundulus</taxon>
    </lineage>
</organism>
<dbReference type="RefSeq" id="WP_013821275.1">
    <property type="nucleotide sequence ID" value="NC_015573.1"/>
</dbReference>
<dbReference type="EMBL" id="CP002770">
    <property type="protein sequence ID" value="AEG13760.1"/>
    <property type="molecule type" value="Genomic_DNA"/>
</dbReference>
<evidence type="ECO:0000313" key="2">
    <source>
        <dbReference type="EMBL" id="AEG13760.1"/>
    </source>
</evidence>